<comment type="caution">
    <text evidence="2">The sequence shown here is derived from an EMBL/GenBank/DDBJ whole genome shotgun (WGS) entry which is preliminary data.</text>
</comment>
<gene>
    <name evidence="2" type="ORF">EUX55_09545</name>
</gene>
<dbReference type="Pfam" id="PF08765">
    <property type="entry name" value="Mor"/>
    <property type="match status" value="1"/>
</dbReference>
<feature type="domain" description="Mor transcription activator" evidence="1">
    <location>
        <begin position="55"/>
        <end position="132"/>
    </location>
</feature>
<reference evidence="2 3" key="1">
    <citation type="submission" date="2019-01" db="EMBL/GenBank/DDBJ databases">
        <title>Comparative genomic analysis identifies haemin-independent Haemophilus haemolyticus: a formal re-classification of Haemophilus intermedius.</title>
        <authorList>
            <person name="Harris T.M."/>
            <person name="Price E.P."/>
            <person name="Sarovich D.S."/>
            <person name="Norskov-Lauritsen N."/>
            <person name="Beissbarth J."/>
            <person name="Chang A.B."/>
            <person name="Smith-Vaughan H.C."/>
        </authorList>
    </citation>
    <scope>NUCLEOTIDE SEQUENCE [LARGE SCALE GENOMIC DNA]</scope>
    <source>
        <strain evidence="2 3">PN24</strain>
    </source>
</reference>
<accession>A0A502JA72</accession>
<dbReference type="AlphaFoldDB" id="A0A502JA72"/>
<dbReference type="Proteomes" id="UP000317926">
    <property type="component" value="Unassembled WGS sequence"/>
</dbReference>
<dbReference type="RefSeq" id="WP_140520610.1">
    <property type="nucleotide sequence ID" value="NZ_JACBKC010000067.1"/>
</dbReference>
<dbReference type="EMBL" id="SDPK01000067">
    <property type="protein sequence ID" value="TPG94200.1"/>
    <property type="molecule type" value="Genomic_DNA"/>
</dbReference>
<evidence type="ECO:0000313" key="3">
    <source>
        <dbReference type="Proteomes" id="UP000317926"/>
    </source>
</evidence>
<dbReference type="InterPro" id="IPR014875">
    <property type="entry name" value="Mor_transcription_activator"/>
</dbReference>
<evidence type="ECO:0000313" key="2">
    <source>
        <dbReference type="EMBL" id="TPG94200.1"/>
    </source>
</evidence>
<evidence type="ECO:0000259" key="1">
    <source>
        <dbReference type="Pfam" id="PF08765"/>
    </source>
</evidence>
<organism evidence="2 3">
    <name type="scientific">Haemophilus haemolyticus</name>
    <dbReference type="NCBI Taxonomy" id="726"/>
    <lineage>
        <taxon>Bacteria</taxon>
        <taxon>Pseudomonadati</taxon>
        <taxon>Pseudomonadota</taxon>
        <taxon>Gammaproteobacteria</taxon>
        <taxon>Pasteurellales</taxon>
        <taxon>Pasteurellaceae</taxon>
        <taxon>Haemophilus</taxon>
    </lineage>
</organism>
<sequence>MGALILADVKKYLPEIVQDIAEIIGLENLENFLKQFGGVVFNFTKGKGYFPILEQTLGTELANKLQAYFSGEKNVYIPRCNVALRVLRNARIKADFDYYTQEQGLSARKTMLQLAPKYQLSDRALWQIIKDTR</sequence>
<name>A0A502JA72_HAEHA</name>
<dbReference type="SUPFAM" id="SSF46689">
    <property type="entry name" value="Homeodomain-like"/>
    <property type="match status" value="1"/>
</dbReference>
<dbReference type="InterPro" id="IPR009057">
    <property type="entry name" value="Homeodomain-like_sf"/>
</dbReference>
<proteinExistence type="predicted"/>
<protein>
    <submittedName>
        <fullName evidence="2">Mor transcription activator family protein</fullName>
    </submittedName>
</protein>